<dbReference type="InParanoid" id="A0A0D0DR43"/>
<evidence type="ECO:0000313" key="1">
    <source>
        <dbReference type="EMBL" id="KIK82010.1"/>
    </source>
</evidence>
<name>A0A0D0DR43_9AGAM</name>
<proteinExistence type="predicted"/>
<keyword evidence="2" id="KW-1185">Reference proteome</keyword>
<protein>
    <submittedName>
        <fullName evidence="1">Unplaced genomic scaffold scaffold_871, whole genome shotgun sequence</fullName>
    </submittedName>
</protein>
<organism evidence="1 2">
    <name type="scientific">Paxillus rubicundulus Ve08.2h10</name>
    <dbReference type="NCBI Taxonomy" id="930991"/>
    <lineage>
        <taxon>Eukaryota</taxon>
        <taxon>Fungi</taxon>
        <taxon>Dikarya</taxon>
        <taxon>Basidiomycota</taxon>
        <taxon>Agaricomycotina</taxon>
        <taxon>Agaricomycetes</taxon>
        <taxon>Agaricomycetidae</taxon>
        <taxon>Boletales</taxon>
        <taxon>Paxilineae</taxon>
        <taxon>Paxillaceae</taxon>
        <taxon>Paxillus</taxon>
    </lineage>
</organism>
<dbReference type="AlphaFoldDB" id="A0A0D0DR43"/>
<dbReference type="EMBL" id="KN825693">
    <property type="protein sequence ID" value="KIK82010.1"/>
    <property type="molecule type" value="Genomic_DNA"/>
</dbReference>
<gene>
    <name evidence="1" type="ORF">PAXRUDRAFT_832467</name>
</gene>
<reference evidence="2" key="2">
    <citation type="submission" date="2015-01" db="EMBL/GenBank/DDBJ databases">
        <title>Evolutionary Origins and Diversification of the Mycorrhizal Mutualists.</title>
        <authorList>
            <consortium name="DOE Joint Genome Institute"/>
            <consortium name="Mycorrhizal Genomics Consortium"/>
            <person name="Kohler A."/>
            <person name="Kuo A."/>
            <person name="Nagy L.G."/>
            <person name="Floudas D."/>
            <person name="Copeland A."/>
            <person name="Barry K.W."/>
            <person name="Cichocki N."/>
            <person name="Veneault-Fourrey C."/>
            <person name="LaButti K."/>
            <person name="Lindquist E.A."/>
            <person name="Lipzen A."/>
            <person name="Lundell T."/>
            <person name="Morin E."/>
            <person name="Murat C."/>
            <person name="Riley R."/>
            <person name="Ohm R."/>
            <person name="Sun H."/>
            <person name="Tunlid A."/>
            <person name="Henrissat B."/>
            <person name="Grigoriev I.V."/>
            <person name="Hibbett D.S."/>
            <person name="Martin F."/>
        </authorList>
    </citation>
    <scope>NUCLEOTIDE SEQUENCE [LARGE SCALE GENOMIC DNA]</scope>
    <source>
        <strain evidence="2">Ve08.2h10</strain>
    </source>
</reference>
<accession>A0A0D0DR43</accession>
<dbReference type="Proteomes" id="UP000054538">
    <property type="component" value="Unassembled WGS sequence"/>
</dbReference>
<sequence length="71" mass="8385">MARQTFEFKRHRRYHGADKPADRLTVLLALAELKNGLYRNKVPKMALDCDRWRQCIISSLVELRSSIDLLR</sequence>
<evidence type="ECO:0000313" key="2">
    <source>
        <dbReference type="Proteomes" id="UP000054538"/>
    </source>
</evidence>
<reference evidence="1 2" key="1">
    <citation type="submission" date="2014-04" db="EMBL/GenBank/DDBJ databases">
        <authorList>
            <consortium name="DOE Joint Genome Institute"/>
            <person name="Kuo A."/>
            <person name="Kohler A."/>
            <person name="Jargeat P."/>
            <person name="Nagy L.G."/>
            <person name="Floudas D."/>
            <person name="Copeland A."/>
            <person name="Barry K.W."/>
            <person name="Cichocki N."/>
            <person name="Veneault-Fourrey C."/>
            <person name="LaButti K."/>
            <person name="Lindquist E.A."/>
            <person name="Lipzen A."/>
            <person name="Lundell T."/>
            <person name="Morin E."/>
            <person name="Murat C."/>
            <person name="Sun H."/>
            <person name="Tunlid A."/>
            <person name="Henrissat B."/>
            <person name="Grigoriev I.V."/>
            <person name="Hibbett D.S."/>
            <person name="Martin F."/>
            <person name="Nordberg H.P."/>
            <person name="Cantor M.N."/>
            <person name="Hua S.X."/>
        </authorList>
    </citation>
    <scope>NUCLEOTIDE SEQUENCE [LARGE SCALE GENOMIC DNA]</scope>
    <source>
        <strain evidence="1 2">Ve08.2h10</strain>
    </source>
</reference>
<dbReference type="HOGENOM" id="CLU_2740815_0_0_1"/>